<name>A0ABR4NNW2_9SACH</name>
<protein>
    <recommendedName>
        <fullName evidence="3">Spindle assembly checkpoint component MAD1</fullName>
    </recommendedName>
    <alternativeName>
        <fullName evidence="8">Mitotic arrest deficient protein 1</fullName>
    </alternativeName>
</protein>
<evidence type="ECO:0000256" key="8">
    <source>
        <dbReference type="ARBA" id="ARBA00032890"/>
    </source>
</evidence>
<evidence type="ECO:0000256" key="7">
    <source>
        <dbReference type="ARBA" id="ARBA00023306"/>
    </source>
</evidence>
<feature type="coiled-coil region" evidence="9">
    <location>
        <begin position="148"/>
        <end position="196"/>
    </location>
</feature>
<comment type="caution">
    <text evidence="11">The sequence shown here is derived from an EMBL/GenBank/DDBJ whole genome shotgun (WGS) entry which is preliminary data.</text>
</comment>
<gene>
    <name evidence="11" type="ORF">RNJ44_01772</name>
</gene>
<dbReference type="PANTHER" id="PTHR23168">
    <property type="entry name" value="MITOTIC SPINDLE ASSEMBLY CHECKPOINT PROTEIN MAD1 MITOTIC ARREST DEFICIENT-LIKE PROTEIN 1"/>
    <property type="match status" value="1"/>
</dbReference>
<keyword evidence="7" id="KW-0131">Cell cycle</keyword>
<evidence type="ECO:0000256" key="3">
    <source>
        <dbReference type="ARBA" id="ARBA00022019"/>
    </source>
</evidence>
<feature type="coiled-coil region" evidence="9">
    <location>
        <begin position="227"/>
        <end position="288"/>
    </location>
</feature>
<dbReference type="PANTHER" id="PTHR23168:SF0">
    <property type="entry name" value="MITOTIC SPINDLE ASSEMBLY CHECKPOINT PROTEIN MAD1"/>
    <property type="match status" value="1"/>
</dbReference>
<keyword evidence="4" id="KW-0132">Cell division</keyword>
<proteinExistence type="inferred from homology"/>
<evidence type="ECO:0000313" key="11">
    <source>
        <dbReference type="EMBL" id="KAL3229636.1"/>
    </source>
</evidence>
<feature type="coiled-coil region" evidence="9">
    <location>
        <begin position="71"/>
        <end position="112"/>
    </location>
</feature>
<evidence type="ECO:0000256" key="2">
    <source>
        <dbReference type="ARBA" id="ARBA00008029"/>
    </source>
</evidence>
<evidence type="ECO:0000256" key="5">
    <source>
        <dbReference type="ARBA" id="ARBA00022776"/>
    </source>
</evidence>
<dbReference type="Proteomes" id="UP001623330">
    <property type="component" value="Unassembled WGS sequence"/>
</dbReference>
<organism evidence="11 12">
    <name type="scientific">Nakaseomyces bracarensis</name>
    <dbReference type="NCBI Taxonomy" id="273131"/>
    <lineage>
        <taxon>Eukaryota</taxon>
        <taxon>Fungi</taxon>
        <taxon>Dikarya</taxon>
        <taxon>Ascomycota</taxon>
        <taxon>Saccharomycotina</taxon>
        <taxon>Saccharomycetes</taxon>
        <taxon>Saccharomycetales</taxon>
        <taxon>Saccharomycetaceae</taxon>
        <taxon>Nakaseomyces</taxon>
    </lineage>
</organism>
<feature type="region of interest" description="Disordered" evidence="10">
    <location>
        <begin position="1"/>
        <end position="36"/>
    </location>
</feature>
<evidence type="ECO:0000256" key="6">
    <source>
        <dbReference type="ARBA" id="ARBA00023242"/>
    </source>
</evidence>
<accession>A0ABR4NNW2</accession>
<evidence type="ECO:0000313" key="12">
    <source>
        <dbReference type="Proteomes" id="UP001623330"/>
    </source>
</evidence>
<dbReference type="InterPro" id="IPR008672">
    <property type="entry name" value="Mad1"/>
</dbReference>
<dbReference type="Pfam" id="PF05557">
    <property type="entry name" value="MAD"/>
    <property type="match status" value="1"/>
</dbReference>
<evidence type="ECO:0000256" key="4">
    <source>
        <dbReference type="ARBA" id="ARBA00022618"/>
    </source>
</evidence>
<dbReference type="EMBL" id="JBEVYD010000011">
    <property type="protein sequence ID" value="KAL3229636.1"/>
    <property type="molecule type" value="Genomic_DNA"/>
</dbReference>
<feature type="compositionally biased region" description="Basic and acidic residues" evidence="10">
    <location>
        <begin position="15"/>
        <end position="24"/>
    </location>
</feature>
<keyword evidence="12" id="KW-1185">Reference proteome</keyword>
<evidence type="ECO:0000256" key="9">
    <source>
        <dbReference type="SAM" id="Coils"/>
    </source>
</evidence>
<keyword evidence="6" id="KW-0539">Nucleus</keyword>
<sequence length="679" mass="80866">MEDSESGGSSPFVESPREDPDNVHVPETLAGNENDTYGKDQWKFRYDGLVNEWEFQKIQWAKEKYEFERKQLAAETKLRDANEELELLSQRNLELVDRVATLEDEKKQELNREGETGAVRRNDDRYKEELDEWRNKYDVDLFQWKTQNEELRLELNSCKSLITKYEQLLGEQSEKMNNLRAEIKNKDDRIAELEVVKVKKDHNITNTEDFRNLATLNEIITTQVQYALDLEKSNKKQEEELNRLKSLKESATFWQSENEHLQKRINELEDIEQSYNEAQIEILELKANISEWDRFLKDRVDHDQDIPDYTPSDFVRDYEILKKDFDMVSEEYNHLQKEFQMVKVLNDELAMERNQILNLKNEYERNIINLEKLNYELEQQKILSFEECKLLRKELEAARKSTNTEDNKDNKDYEGLIDEYKNQTKDLTNELKRMNDELIQSNRESDSQNKKRKLKTVDSVTVNFSQKLNSMQIENSNLQKEINKLKSIIEILENKIKALKSNKEKRIRILQQRDSPLLKIQFARKRELDLLREENKELLMLIENVTEHKDHKIDTIPLSAYKTLEIQNQQSKDSIVTGEKRLSRLKQIYNKKSLEFIDIVNSMLGFRLEFMQDGRVKIYSCYRPDKYLIANLLENTLKSNLDSILSDWDDLLNLWVVERGQLPCFLATITLRLWEQNPT</sequence>
<comment type="similarity">
    <text evidence="2">Belongs to the MAD1 family.</text>
</comment>
<evidence type="ECO:0000256" key="1">
    <source>
        <dbReference type="ARBA" id="ARBA00004123"/>
    </source>
</evidence>
<keyword evidence="9" id="KW-0175">Coiled coil</keyword>
<feature type="coiled-coil region" evidence="9">
    <location>
        <begin position="318"/>
        <end position="548"/>
    </location>
</feature>
<dbReference type="Gene3D" id="3.30.457.60">
    <property type="match status" value="1"/>
</dbReference>
<evidence type="ECO:0000256" key="10">
    <source>
        <dbReference type="SAM" id="MobiDB-lite"/>
    </source>
</evidence>
<keyword evidence="5" id="KW-0498">Mitosis</keyword>
<reference evidence="11 12" key="1">
    <citation type="submission" date="2024-05" db="EMBL/GenBank/DDBJ databases">
        <title>Long read based assembly of the Candida bracarensis genome reveals expanded adhesin content.</title>
        <authorList>
            <person name="Marcet-Houben M."/>
            <person name="Ksiezopolska E."/>
            <person name="Gabaldon T."/>
        </authorList>
    </citation>
    <scope>NUCLEOTIDE SEQUENCE [LARGE SCALE GENOMIC DNA]</scope>
    <source>
        <strain evidence="11 12">CBM6</strain>
    </source>
</reference>
<comment type="subcellular location">
    <subcellularLocation>
        <location evidence="1">Nucleus</location>
    </subcellularLocation>
</comment>